<keyword evidence="1" id="KW-0472">Membrane</keyword>
<evidence type="ECO:0000313" key="2">
    <source>
        <dbReference type="EMBL" id="KAF0719173.1"/>
    </source>
</evidence>
<feature type="transmembrane region" description="Helical" evidence="1">
    <location>
        <begin position="47"/>
        <end position="67"/>
    </location>
</feature>
<accession>A0A485K4M8</accession>
<proteinExistence type="predicted"/>
<organism evidence="3 4">
    <name type="scientific">Aphanomyces stellatus</name>
    <dbReference type="NCBI Taxonomy" id="120398"/>
    <lineage>
        <taxon>Eukaryota</taxon>
        <taxon>Sar</taxon>
        <taxon>Stramenopiles</taxon>
        <taxon>Oomycota</taxon>
        <taxon>Saprolegniomycetes</taxon>
        <taxon>Saprolegniales</taxon>
        <taxon>Verrucalvaceae</taxon>
        <taxon>Aphanomyces</taxon>
    </lineage>
</organism>
<dbReference type="OrthoDB" id="127546at2759"/>
<evidence type="ECO:0000313" key="4">
    <source>
        <dbReference type="Proteomes" id="UP000332933"/>
    </source>
</evidence>
<reference evidence="2" key="2">
    <citation type="submission" date="2019-06" db="EMBL/GenBank/DDBJ databases">
        <title>Genomics analysis of Aphanomyces spp. identifies a new class of oomycete effector associated with host adaptation.</title>
        <authorList>
            <person name="Gaulin E."/>
        </authorList>
    </citation>
    <scope>NUCLEOTIDE SEQUENCE</scope>
    <source>
        <strain evidence="2">CBS 578.67</strain>
    </source>
</reference>
<keyword evidence="1" id="KW-1133">Transmembrane helix</keyword>
<name>A0A485K4M8_9STRA</name>
<dbReference type="EMBL" id="CAADRA010000087">
    <property type="protein sequence ID" value="VFT78448.1"/>
    <property type="molecule type" value="Genomic_DNA"/>
</dbReference>
<evidence type="ECO:0000313" key="3">
    <source>
        <dbReference type="EMBL" id="VFT78448.1"/>
    </source>
</evidence>
<sequence>MRALSIHQNSAFQVCVYDAVDYCKACKKTMGNVQLELFNMPTDTKWIWYYVAFMAGIYVVFIGLSFVELEYFRFGNGHGIAEEQPTDEVAEMAV</sequence>
<dbReference type="AlphaFoldDB" id="A0A485K4M8"/>
<dbReference type="EMBL" id="VJMH01000087">
    <property type="protein sequence ID" value="KAF0719173.1"/>
    <property type="molecule type" value="Genomic_DNA"/>
</dbReference>
<keyword evidence="1" id="KW-0812">Transmembrane</keyword>
<gene>
    <name evidence="3" type="primary">Aste57867_1228</name>
    <name evidence="2" type="ORF">As57867_001227</name>
    <name evidence="3" type="ORF">ASTE57867_1228</name>
</gene>
<keyword evidence="4" id="KW-1185">Reference proteome</keyword>
<reference evidence="3 4" key="1">
    <citation type="submission" date="2019-03" db="EMBL/GenBank/DDBJ databases">
        <authorList>
            <person name="Gaulin E."/>
            <person name="Dumas B."/>
        </authorList>
    </citation>
    <scope>NUCLEOTIDE SEQUENCE [LARGE SCALE GENOMIC DNA]</scope>
    <source>
        <strain evidence="3">CBS 568.67</strain>
    </source>
</reference>
<dbReference type="Proteomes" id="UP000332933">
    <property type="component" value="Unassembled WGS sequence"/>
</dbReference>
<evidence type="ECO:0000256" key="1">
    <source>
        <dbReference type="SAM" id="Phobius"/>
    </source>
</evidence>
<protein>
    <submittedName>
        <fullName evidence="3">Aste57867_1228 protein</fullName>
    </submittedName>
</protein>